<evidence type="ECO:0000256" key="3">
    <source>
        <dbReference type="ARBA" id="ARBA00022692"/>
    </source>
</evidence>
<keyword evidence="3 6" id="KW-0812">Transmembrane</keyword>
<dbReference type="Proteomes" id="UP001500274">
    <property type="component" value="Unassembled WGS sequence"/>
</dbReference>
<feature type="transmembrane region" description="Helical" evidence="6">
    <location>
        <begin position="105"/>
        <end position="125"/>
    </location>
</feature>
<dbReference type="Pfam" id="PF06271">
    <property type="entry name" value="RDD"/>
    <property type="match status" value="1"/>
</dbReference>
<feature type="transmembrane region" description="Helical" evidence="6">
    <location>
        <begin position="64"/>
        <end position="84"/>
    </location>
</feature>
<reference evidence="8 9" key="1">
    <citation type="journal article" date="2019" name="Int. J. Syst. Evol. Microbiol.">
        <title>The Global Catalogue of Microorganisms (GCM) 10K type strain sequencing project: providing services to taxonomists for standard genome sequencing and annotation.</title>
        <authorList>
            <consortium name="The Broad Institute Genomics Platform"/>
            <consortium name="The Broad Institute Genome Sequencing Center for Infectious Disease"/>
            <person name="Wu L."/>
            <person name="Ma J."/>
        </authorList>
    </citation>
    <scope>NUCLEOTIDE SEQUENCE [LARGE SCALE GENOMIC DNA]</scope>
    <source>
        <strain evidence="8 9">JCM 16365</strain>
    </source>
</reference>
<dbReference type="PANTHER" id="PTHR36115">
    <property type="entry name" value="PROLINE-RICH ANTIGEN HOMOLOG-RELATED"/>
    <property type="match status" value="1"/>
</dbReference>
<dbReference type="EMBL" id="BAAARI010000037">
    <property type="protein sequence ID" value="GAA2589218.1"/>
    <property type="molecule type" value="Genomic_DNA"/>
</dbReference>
<evidence type="ECO:0000256" key="4">
    <source>
        <dbReference type="ARBA" id="ARBA00022989"/>
    </source>
</evidence>
<evidence type="ECO:0000259" key="7">
    <source>
        <dbReference type="Pfam" id="PF06271"/>
    </source>
</evidence>
<organism evidence="8 9">
    <name type="scientific">Microbacterium binotii</name>
    <dbReference type="NCBI Taxonomy" id="462710"/>
    <lineage>
        <taxon>Bacteria</taxon>
        <taxon>Bacillati</taxon>
        <taxon>Actinomycetota</taxon>
        <taxon>Actinomycetes</taxon>
        <taxon>Micrococcales</taxon>
        <taxon>Microbacteriaceae</taxon>
        <taxon>Microbacterium</taxon>
    </lineage>
</organism>
<dbReference type="RefSeq" id="WP_344230768.1">
    <property type="nucleotide sequence ID" value="NZ_BAAARI010000037.1"/>
</dbReference>
<dbReference type="InterPro" id="IPR051791">
    <property type="entry name" value="Pra-immunoreactive"/>
</dbReference>
<feature type="domain" description="RDD" evidence="7">
    <location>
        <begin position="25"/>
        <end position="138"/>
    </location>
</feature>
<accession>A0ABN3PJF8</accession>
<keyword evidence="4 6" id="KW-1133">Transmembrane helix</keyword>
<dbReference type="InterPro" id="IPR016795">
    <property type="entry name" value="UCP021697"/>
</dbReference>
<dbReference type="InterPro" id="IPR010432">
    <property type="entry name" value="RDD"/>
</dbReference>
<evidence type="ECO:0000313" key="8">
    <source>
        <dbReference type="EMBL" id="GAA2589218.1"/>
    </source>
</evidence>
<name>A0ABN3PJF8_9MICO</name>
<evidence type="ECO:0000256" key="5">
    <source>
        <dbReference type="ARBA" id="ARBA00023136"/>
    </source>
</evidence>
<gene>
    <name evidence="8" type="ORF">GCM10009862_29450</name>
</gene>
<evidence type="ECO:0000256" key="6">
    <source>
        <dbReference type="SAM" id="Phobius"/>
    </source>
</evidence>
<protein>
    <submittedName>
        <fullName evidence="8">RDD family protein</fullName>
    </submittedName>
</protein>
<comment type="caution">
    <text evidence="8">The sequence shown here is derived from an EMBL/GenBank/DDBJ whole genome shotgun (WGS) entry which is preliminary data.</text>
</comment>
<proteinExistence type="predicted"/>
<keyword evidence="9" id="KW-1185">Reference proteome</keyword>
<evidence type="ECO:0000256" key="2">
    <source>
        <dbReference type="ARBA" id="ARBA00022475"/>
    </source>
</evidence>
<feature type="transmembrane region" description="Helical" evidence="6">
    <location>
        <begin position="32"/>
        <end position="52"/>
    </location>
</feature>
<dbReference type="PIRSF" id="PIRSF021697">
    <property type="entry name" value="UCP021697"/>
    <property type="match status" value="1"/>
</dbReference>
<keyword evidence="2" id="KW-1003">Cell membrane</keyword>
<evidence type="ECO:0000256" key="1">
    <source>
        <dbReference type="ARBA" id="ARBA00004651"/>
    </source>
</evidence>
<sequence length="144" mass="15600">MPETPVESSYPGERLGLPRTGSTSVARVGRRLLALLIDWTCATILAVAFLRYDPWALPGEAGLSTFAPMLVFALVQILFIPLIGGSPGHRILGMRLVLVRGGWIGLWRPIVRTVLLLLVIPAVVWDADQRGLHDQAAGSVLIRG</sequence>
<comment type="subcellular location">
    <subcellularLocation>
        <location evidence="1">Cell membrane</location>
        <topology evidence="1">Multi-pass membrane protein</topology>
    </subcellularLocation>
</comment>
<dbReference type="PANTHER" id="PTHR36115:SF6">
    <property type="entry name" value="PROLINE-RICH ANTIGEN HOMOLOG"/>
    <property type="match status" value="1"/>
</dbReference>
<keyword evidence="5 6" id="KW-0472">Membrane</keyword>
<evidence type="ECO:0000313" key="9">
    <source>
        <dbReference type="Proteomes" id="UP001500274"/>
    </source>
</evidence>